<dbReference type="EMBL" id="JAGGMR010000001">
    <property type="protein sequence ID" value="MBP2188022.1"/>
    <property type="molecule type" value="Genomic_DNA"/>
</dbReference>
<protein>
    <submittedName>
        <fullName evidence="1">Uncharacterized protein</fullName>
    </submittedName>
</protein>
<evidence type="ECO:0000313" key="1">
    <source>
        <dbReference type="EMBL" id="MBP2188022.1"/>
    </source>
</evidence>
<evidence type="ECO:0000313" key="2">
    <source>
        <dbReference type="Proteomes" id="UP001519325"/>
    </source>
</evidence>
<organism evidence="1 2">
    <name type="scientific">Nocardia goodfellowii</name>
    <dbReference type="NCBI Taxonomy" id="882446"/>
    <lineage>
        <taxon>Bacteria</taxon>
        <taxon>Bacillati</taxon>
        <taxon>Actinomycetota</taxon>
        <taxon>Actinomycetes</taxon>
        <taxon>Mycobacteriales</taxon>
        <taxon>Nocardiaceae</taxon>
        <taxon>Nocardia</taxon>
    </lineage>
</organism>
<name>A0ABS4Q8N8_9NOCA</name>
<proteinExistence type="predicted"/>
<comment type="caution">
    <text evidence="1">The sequence shown here is derived from an EMBL/GenBank/DDBJ whole genome shotgun (WGS) entry which is preliminary data.</text>
</comment>
<accession>A0ABS4Q8N8</accession>
<gene>
    <name evidence="1" type="ORF">BJ987_000923</name>
</gene>
<keyword evidence="2" id="KW-1185">Reference proteome</keyword>
<sequence>MWGLDTSTKPQLGTTLPDTPAEVALFALNIQEWHPQWHVDVLTGYGTSNDPQWVCVVWNRWGA</sequence>
<dbReference type="Proteomes" id="UP001519325">
    <property type="component" value="Unassembled WGS sequence"/>
</dbReference>
<reference evidence="1 2" key="1">
    <citation type="submission" date="2021-03" db="EMBL/GenBank/DDBJ databases">
        <title>Sequencing the genomes of 1000 actinobacteria strains.</title>
        <authorList>
            <person name="Klenk H.-P."/>
        </authorList>
    </citation>
    <scope>NUCLEOTIDE SEQUENCE [LARGE SCALE GENOMIC DNA]</scope>
    <source>
        <strain evidence="1 2">DSM 45516</strain>
    </source>
</reference>